<dbReference type="GO" id="GO:0006950">
    <property type="term" value="P:response to stress"/>
    <property type="evidence" value="ECO:0007669"/>
    <property type="project" value="TreeGrafter"/>
</dbReference>
<dbReference type="RefSeq" id="WP_160618796.1">
    <property type="nucleotide sequence ID" value="NZ_CP047652.1"/>
</dbReference>
<dbReference type="KEGG" id="bomb:GT348_05125"/>
<dbReference type="SMART" id="SM00347">
    <property type="entry name" value="HTH_MARR"/>
    <property type="match status" value="1"/>
</dbReference>
<dbReference type="InterPro" id="IPR036388">
    <property type="entry name" value="WH-like_DNA-bd_sf"/>
</dbReference>
<sequence length="156" mass="17918">MTSYPLNENSGAESQLYLREESVRASYEIFLLAWRRLSADCDAYLTLHDIGAAHHRILFLVKSYPGLTPGRLQSMLGITKQSLNRALTELKSLKLIEQSQDKQDKRKRPLQLTPQGEELEKELFKLIKENLSQAYKKLDGRAVEGFRRVLKELSTP</sequence>
<dbReference type="AlphaFoldDB" id="A0A6P1NGS2"/>
<dbReference type="InterPro" id="IPR036390">
    <property type="entry name" value="WH_DNA-bd_sf"/>
</dbReference>
<protein>
    <submittedName>
        <fullName evidence="2">MarR family transcriptional regulator</fullName>
    </submittedName>
</protein>
<dbReference type="PRINTS" id="PR00598">
    <property type="entry name" value="HTHMARR"/>
</dbReference>
<evidence type="ECO:0000313" key="3">
    <source>
        <dbReference type="Proteomes" id="UP000463975"/>
    </source>
</evidence>
<dbReference type="InterPro" id="IPR039422">
    <property type="entry name" value="MarR/SlyA-like"/>
</dbReference>
<accession>A0A6P1NGS2</accession>
<organism evidence="2 3">
    <name type="scientific">Aristophania vespae</name>
    <dbReference type="NCBI Taxonomy" id="2697033"/>
    <lineage>
        <taxon>Bacteria</taxon>
        <taxon>Pseudomonadati</taxon>
        <taxon>Pseudomonadota</taxon>
        <taxon>Alphaproteobacteria</taxon>
        <taxon>Acetobacterales</taxon>
        <taxon>Acetobacteraceae</taxon>
        <taxon>Aristophania</taxon>
    </lineage>
</organism>
<dbReference type="Gene3D" id="1.10.10.10">
    <property type="entry name" value="Winged helix-like DNA-binding domain superfamily/Winged helix DNA-binding domain"/>
    <property type="match status" value="1"/>
</dbReference>
<dbReference type="Proteomes" id="UP000463975">
    <property type="component" value="Chromosome"/>
</dbReference>
<dbReference type="InterPro" id="IPR000835">
    <property type="entry name" value="HTH_MarR-typ"/>
</dbReference>
<evidence type="ECO:0000259" key="1">
    <source>
        <dbReference type="PROSITE" id="PS50995"/>
    </source>
</evidence>
<evidence type="ECO:0000313" key="2">
    <source>
        <dbReference type="EMBL" id="QHI95720.1"/>
    </source>
</evidence>
<dbReference type="PROSITE" id="PS50995">
    <property type="entry name" value="HTH_MARR_2"/>
    <property type="match status" value="1"/>
</dbReference>
<dbReference type="EMBL" id="CP047652">
    <property type="protein sequence ID" value="QHI95720.1"/>
    <property type="molecule type" value="Genomic_DNA"/>
</dbReference>
<dbReference type="GO" id="GO:0003700">
    <property type="term" value="F:DNA-binding transcription factor activity"/>
    <property type="evidence" value="ECO:0007669"/>
    <property type="project" value="InterPro"/>
</dbReference>
<dbReference type="PANTHER" id="PTHR33164:SF44">
    <property type="entry name" value="TRANSCRIPTIONAL REGULATORY PROTEIN"/>
    <property type="match status" value="1"/>
</dbReference>
<proteinExistence type="predicted"/>
<keyword evidence="3" id="KW-1185">Reference proteome</keyword>
<feature type="domain" description="HTH marR-type" evidence="1">
    <location>
        <begin position="13"/>
        <end position="155"/>
    </location>
</feature>
<gene>
    <name evidence="2" type="ORF">GT348_05125</name>
</gene>
<dbReference type="Pfam" id="PF12802">
    <property type="entry name" value="MarR_2"/>
    <property type="match status" value="1"/>
</dbReference>
<name>A0A6P1NGS2_9PROT</name>
<reference evidence="2 3" key="1">
    <citation type="submission" date="2020-01" db="EMBL/GenBank/DDBJ databases">
        <title>Genome sequencing of strain KACC 21507.</title>
        <authorList>
            <person name="Heo J."/>
            <person name="Kim S.-J."/>
            <person name="Kim J.-S."/>
            <person name="Hong S.-B."/>
            <person name="Kwon S.-W."/>
        </authorList>
    </citation>
    <scope>NUCLEOTIDE SEQUENCE [LARGE SCALE GENOMIC DNA]</scope>
    <source>
        <strain evidence="2 3">KACC 21507</strain>
    </source>
</reference>
<dbReference type="SUPFAM" id="SSF46785">
    <property type="entry name" value="Winged helix' DNA-binding domain"/>
    <property type="match status" value="1"/>
</dbReference>
<dbReference type="PANTHER" id="PTHR33164">
    <property type="entry name" value="TRANSCRIPTIONAL REGULATOR, MARR FAMILY"/>
    <property type="match status" value="1"/>
</dbReference>